<dbReference type="PANTHER" id="PTHR13059">
    <property type="entry name" value="HMG-BOX TRANSCRIPTION FACTOR BBX"/>
    <property type="match status" value="1"/>
</dbReference>
<name>A0AAW1TJF8_9CUCU</name>
<comment type="caution">
    <text evidence="9">The sequence shown here is derived from an EMBL/GenBank/DDBJ whole genome shotgun (WGS) entry which is preliminary data.</text>
</comment>
<dbReference type="InterPro" id="IPR036910">
    <property type="entry name" value="HMG_box_dom_sf"/>
</dbReference>
<dbReference type="Pfam" id="PF00505">
    <property type="entry name" value="HMG_box"/>
    <property type="match status" value="1"/>
</dbReference>
<evidence type="ECO:0000256" key="1">
    <source>
        <dbReference type="ARBA" id="ARBA00022553"/>
    </source>
</evidence>
<gene>
    <name evidence="9" type="ORF">WA026_006048</name>
</gene>
<reference evidence="9 10" key="1">
    <citation type="submission" date="2023-03" db="EMBL/GenBank/DDBJ databases">
        <title>Genome insight into feeding habits of ladybird beetles.</title>
        <authorList>
            <person name="Li H.-S."/>
            <person name="Huang Y.-H."/>
            <person name="Pang H."/>
        </authorList>
    </citation>
    <scope>NUCLEOTIDE SEQUENCE [LARGE SCALE GENOMIC DNA]</scope>
    <source>
        <strain evidence="9">SYSU_2023b</strain>
        <tissue evidence="9">Whole body</tissue>
    </source>
</reference>
<dbReference type="PROSITE" id="PS50118">
    <property type="entry name" value="HMG_BOX_2"/>
    <property type="match status" value="1"/>
</dbReference>
<feature type="compositionally biased region" description="Basic and acidic residues" evidence="7">
    <location>
        <begin position="76"/>
        <end position="93"/>
    </location>
</feature>
<feature type="DNA-binding region" description="HMG box" evidence="6">
    <location>
        <begin position="118"/>
        <end position="186"/>
    </location>
</feature>
<evidence type="ECO:0000256" key="7">
    <source>
        <dbReference type="SAM" id="MobiDB-lite"/>
    </source>
</evidence>
<evidence type="ECO:0000256" key="2">
    <source>
        <dbReference type="ARBA" id="ARBA00023015"/>
    </source>
</evidence>
<protein>
    <recommendedName>
        <fullName evidence="8">HMG box domain-containing protein</fullName>
    </recommendedName>
</protein>
<sequence length="580" mass="66093">MSYSLGHSLFAPASSTFIALARDNRASEANNNQIMVGTSDKIEEIWNKNTFKTDKVDMALSLNSMKVTSWINENVSKADDDTAQEPEKVVEPQEHEEEPVLELQETPKEDQSSPSHHARRPMNAFLIFCKKHRPIVRDRFPNLENRGVTKILGEWWSLLEEDDKMPFTNLANEYKDAFLSANPDFKWYKLPAPPLRTLTVRPPSCITKLPSPQSSPSHTSAKIFNEFTPGKLADESQLGSLSSLLNNNSSPLGHKVVDCCENRKYTSMDPITEMGENNNKIEKCDTSLHTPLNSIKTAATLPPKPIKKRLYPKISESNTKEVSKNILNTECNEIYTCFQKEHQHQAVDTMTNQDIVDKVVDNLFVEKDMISNEQIYVEDKTRKSGRQCKGKRYEKFMVEGKLLGNKKDTKLTQNKQTNITKETSSEFKGEMMTPNLENTIKRLAERTKIPFVQNEDEDMPLFPKEEKEDICGSETSESLTSTNFNLDLKISNLPCLSYDAFIQKKRESKKRKLRKVSSENLKNGEKEMKKQQMLVGSKKRKNKQSITHLEKKEEVSNFNDLLGLATLAEIAANTQKINES</sequence>
<evidence type="ECO:0000256" key="6">
    <source>
        <dbReference type="PROSITE-ProRule" id="PRU00267"/>
    </source>
</evidence>
<dbReference type="GO" id="GO:0000981">
    <property type="term" value="F:DNA-binding transcription factor activity, RNA polymerase II-specific"/>
    <property type="evidence" value="ECO:0007669"/>
    <property type="project" value="TreeGrafter"/>
</dbReference>
<dbReference type="GO" id="GO:0000977">
    <property type="term" value="F:RNA polymerase II transcription regulatory region sequence-specific DNA binding"/>
    <property type="evidence" value="ECO:0007669"/>
    <property type="project" value="TreeGrafter"/>
</dbReference>
<dbReference type="InterPro" id="IPR049523">
    <property type="entry name" value="BBX_HMG-box"/>
</dbReference>
<proteinExistence type="predicted"/>
<keyword evidence="5 6" id="KW-0539">Nucleus</keyword>
<feature type="region of interest" description="Disordered" evidence="7">
    <location>
        <begin position="76"/>
        <end position="117"/>
    </location>
</feature>
<evidence type="ECO:0000256" key="5">
    <source>
        <dbReference type="ARBA" id="ARBA00023242"/>
    </source>
</evidence>
<evidence type="ECO:0000313" key="10">
    <source>
        <dbReference type="Proteomes" id="UP001431783"/>
    </source>
</evidence>
<evidence type="ECO:0000256" key="3">
    <source>
        <dbReference type="ARBA" id="ARBA00023125"/>
    </source>
</evidence>
<dbReference type="Gene3D" id="1.10.30.10">
    <property type="entry name" value="High mobility group box domain"/>
    <property type="match status" value="1"/>
</dbReference>
<dbReference type="InterPro" id="IPR009071">
    <property type="entry name" value="HMG_box_dom"/>
</dbReference>
<keyword evidence="3 6" id="KW-0238">DNA-binding</keyword>
<keyword evidence="2" id="KW-0805">Transcription regulation</keyword>
<dbReference type="EMBL" id="JARQZJ010000002">
    <property type="protein sequence ID" value="KAK9869950.1"/>
    <property type="molecule type" value="Genomic_DNA"/>
</dbReference>
<dbReference type="PANTHER" id="PTHR13059:SF10">
    <property type="entry name" value="HMG BOX TRANSCRIPTION FACTOR BBX"/>
    <property type="match status" value="1"/>
</dbReference>
<evidence type="ECO:0000256" key="4">
    <source>
        <dbReference type="ARBA" id="ARBA00023163"/>
    </source>
</evidence>
<organism evidence="9 10">
    <name type="scientific">Henosepilachna vigintioctopunctata</name>
    <dbReference type="NCBI Taxonomy" id="420089"/>
    <lineage>
        <taxon>Eukaryota</taxon>
        <taxon>Metazoa</taxon>
        <taxon>Ecdysozoa</taxon>
        <taxon>Arthropoda</taxon>
        <taxon>Hexapoda</taxon>
        <taxon>Insecta</taxon>
        <taxon>Pterygota</taxon>
        <taxon>Neoptera</taxon>
        <taxon>Endopterygota</taxon>
        <taxon>Coleoptera</taxon>
        <taxon>Polyphaga</taxon>
        <taxon>Cucujiformia</taxon>
        <taxon>Coccinelloidea</taxon>
        <taxon>Coccinellidae</taxon>
        <taxon>Epilachninae</taxon>
        <taxon>Epilachnini</taxon>
        <taxon>Henosepilachna</taxon>
    </lineage>
</organism>
<dbReference type="Proteomes" id="UP001431783">
    <property type="component" value="Unassembled WGS sequence"/>
</dbReference>
<dbReference type="AlphaFoldDB" id="A0AAW1TJF8"/>
<keyword evidence="4" id="KW-0804">Transcription</keyword>
<dbReference type="GO" id="GO:0005634">
    <property type="term" value="C:nucleus"/>
    <property type="evidence" value="ECO:0007669"/>
    <property type="project" value="UniProtKB-UniRule"/>
</dbReference>
<evidence type="ECO:0000313" key="9">
    <source>
        <dbReference type="EMBL" id="KAK9869950.1"/>
    </source>
</evidence>
<feature type="region of interest" description="Disordered" evidence="7">
    <location>
        <begin position="512"/>
        <end position="548"/>
    </location>
</feature>
<dbReference type="CDD" id="cd21989">
    <property type="entry name" value="HMG-box_HBP2"/>
    <property type="match status" value="1"/>
</dbReference>
<dbReference type="InterPro" id="IPR052412">
    <property type="entry name" value="CC-Dev_Transcription_Reg"/>
</dbReference>
<keyword evidence="1" id="KW-0597">Phosphoprotein</keyword>
<feature type="domain" description="HMG box" evidence="8">
    <location>
        <begin position="118"/>
        <end position="186"/>
    </location>
</feature>
<dbReference type="SMART" id="SM00398">
    <property type="entry name" value="HMG"/>
    <property type="match status" value="1"/>
</dbReference>
<evidence type="ECO:0000259" key="8">
    <source>
        <dbReference type="PROSITE" id="PS50118"/>
    </source>
</evidence>
<accession>A0AAW1TJF8</accession>
<keyword evidence="10" id="KW-1185">Reference proteome</keyword>
<dbReference type="SUPFAM" id="SSF47095">
    <property type="entry name" value="HMG-box"/>
    <property type="match status" value="1"/>
</dbReference>